<comment type="similarity">
    <text evidence="1 5">Belongs to the R-transferase family.</text>
</comment>
<dbReference type="AlphaFoldDB" id="A0A182IU48"/>
<evidence type="ECO:0000259" key="6">
    <source>
        <dbReference type="Pfam" id="PF04376"/>
    </source>
</evidence>
<dbReference type="Pfam" id="PF04376">
    <property type="entry name" value="ATE_N"/>
    <property type="match status" value="1"/>
</dbReference>
<dbReference type="EC" id="2.3.2.8" evidence="5"/>
<dbReference type="PIRSF" id="PIRSF037207">
    <property type="entry name" value="ATE1_euk"/>
    <property type="match status" value="1"/>
</dbReference>
<feature type="domain" description="N-end rule aminoacyl transferase C-terminal" evidence="7">
    <location>
        <begin position="334"/>
        <end position="457"/>
    </location>
</feature>
<dbReference type="GO" id="GO:0005737">
    <property type="term" value="C:cytoplasm"/>
    <property type="evidence" value="ECO:0007669"/>
    <property type="project" value="TreeGrafter"/>
</dbReference>
<dbReference type="GO" id="GO:0004057">
    <property type="term" value="F:arginyl-tRNA--protein transferase activity"/>
    <property type="evidence" value="ECO:0007669"/>
    <property type="project" value="UniProtKB-EC"/>
</dbReference>
<dbReference type="InterPro" id="IPR007472">
    <property type="entry name" value="N-end_Aminoacyl_Trfase_C"/>
</dbReference>
<evidence type="ECO:0000313" key="8">
    <source>
        <dbReference type="EnsemblMetazoa" id="AATE005531-PA.1"/>
    </source>
</evidence>
<evidence type="ECO:0000256" key="3">
    <source>
        <dbReference type="ARBA" id="ARBA00022786"/>
    </source>
</evidence>
<dbReference type="PANTHER" id="PTHR21367">
    <property type="entry name" value="ARGININE-TRNA-PROTEIN TRANSFERASE 1"/>
    <property type="match status" value="1"/>
</dbReference>
<reference evidence="8" key="1">
    <citation type="submission" date="2022-08" db="UniProtKB">
        <authorList>
            <consortium name="EnsemblMetazoa"/>
        </authorList>
    </citation>
    <scope>IDENTIFICATION</scope>
    <source>
        <strain evidence="8">EBRO</strain>
    </source>
</reference>
<evidence type="ECO:0000256" key="2">
    <source>
        <dbReference type="ARBA" id="ARBA00022679"/>
    </source>
</evidence>
<name>A0A182IU48_ANOAO</name>
<accession>A0A182IU48</accession>
<proteinExistence type="inferred from homology"/>
<dbReference type="VEuPathDB" id="VectorBase:AATE005531"/>
<evidence type="ECO:0000259" key="7">
    <source>
        <dbReference type="Pfam" id="PF04377"/>
    </source>
</evidence>
<comment type="catalytic activity">
    <reaction evidence="5">
        <text>an N-terminal L-alpha-aminoacyl-[protein] + L-arginyl-tRNA(Arg) = an N-terminal L-arginyl-L-aminoacyl-[protein] + tRNA(Arg) + H(+)</text>
        <dbReference type="Rhea" id="RHEA:10208"/>
        <dbReference type="Rhea" id="RHEA-COMP:9658"/>
        <dbReference type="Rhea" id="RHEA-COMP:9673"/>
        <dbReference type="Rhea" id="RHEA-COMP:10636"/>
        <dbReference type="Rhea" id="RHEA-COMP:10638"/>
        <dbReference type="ChEBI" id="CHEBI:15378"/>
        <dbReference type="ChEBI" id="CHEBI:78442"/>
        <dbReference type="ChEBI" id="CHEBI:78513"/>
        <dbReference type="ChEBI" id="CHEBI:78597"/>
        <dbReference type="ChEBI" id="CHEBI:83562"/>
        <dbReference type="EC" id="2.3.2.8"/>
    </reaction>
</comment>
<evidence type="ECO:0000256" key="4">
    <source>
        <dbReference type="ARBA" id="ARBA00023315"/>
    </source>
</evidence>
<dbReference type="InterPro" id="IPR016181">
    <property type="entry name" value="Acyl_CoA_acyltransferase"/>
</dbReference>
<evidence type="ECO:0000256" key="1">
    <source>
        <dbReference type="ARBA" id="ARBA00009991"/>
    </source>
</evidence>
<dbReference type="InterPro" id="IPR017137">
    <property type="entry name" value="Arg-tRNA-P_Trfase_1_euk"/>
</dbReference>
<comment type="function">
    <text evidence="5">Involved in the post-translational conjugation of arginine to the N-terminal aspartate or glutamate of a protein. This arginylation is required for degradation of the protein via the ubiquitin pathway.</text>
</comment>
<dbReference type="PANTHER" id="PTHR21367:SF1">
    <property type="entry name" value="ARGINYL-TRNA--PROTEIN TRANSFERASE 1"/>
    <property type="match status" value="1"/>
</dbReference>
<protein>
    <recommendedName>
        <fullName evidence="5">Arginyl-tRNA--protein transferase 1</fullName>
        <shortName evidence="5">Arginyltransferase 1</shortName>
        <shortName evidence="5">R-transferase 1</shortName>
        <ecNumber evidence="5">2.3.2.8</ecNumber>
    </recommendedName>
    <alternativeName>
        <fullName evidence="5">Arginine-tRNA--protein transferase 1</fullName>
    </alternativeName>
</protein>
<evidence type="ECO:0000256" key="5">
    <source>
        <dbReference type="PIRNR" id="PIRNR037207"/>
    </source>
</evidence>
<dbReference type="EnsemblMetazoa" id="AATE005531-RA">
    <property type="protein sequence ID" value="AATE005531-PA.1"/>
    <property type="gene ID" value="AATE005531"/>
</dbReference>
<dbReference type="InterPro" id="IPR030700">
    <property type="entry name" value="N-end_Aminoacyl_Trfase"/>
</dbReference>
<keyword evidence="2 5" id="KW-0808">Transferase</keyword>
<dbReference type="SUPFAM" id="SSF55729">
    <property type="entry name" value="Acyl-CoA N-acyltransferases (Nat)"/>
    <property type="match status" value="1"/>
</dbReference>
<keyword evidence="4 5" id="KW-0012">Acyltransferase</keyword>
<sequence length="530" mass="61197">LCWSKLICTWSISIIFNSSSAIVNSSMTFSVVEFYGKHSNYSCGYCKQSDSCHSHGMWAHKLSCEDYQDLIDRGWRRSGSYCYKPIMDVTCCPSYTIKCDALNFRMNKSHKKIIKRVNKFLRDGKREPHESNEAENHEPSGDAWGHEHTEAPCKPVNRVDLESLPSMDNPNECSETNMVHADGLFTPKFPDSATSSKDMCDPSTSEMPKKAKLIRIARKREKLQKKGITGEELELLMQAGKGRNIEKSLEDFLAESPTGNEMSAHRLTVKLIRAKDGATPNTFKLYSSYQQHIHKDLPSKLSMDRFKRFLVNSPLKIVTLPTSGKKFKETLDISYALYAKYQTMIHNDPPGSIADYLDFLGSTDFGSFHQQYWLDDRLVAVGVIDVLPLCVSSVYFFYDPEFKFLSLGTYGSLRELAFTRARHRVNPSIRSYYMGFYIHSCQKMRYKSNLQPSYLLCPEAYTWHKLDNIVLHKLDQRKYTRLNVDKTVHDAQRPSEQDVKDVLLLVGRSYLRYSDWALRKYRMCRNTLNW</sequence>
<keyword evidence="3 5" id="KW-0833">Ubl conjugation pathway</keyword>
<dbReference type="InterPro" id="IPR007471">
    <property type="entry name" value="N-end_Aminoacyl_Trfase_N"/>
</dbReference>
<dbReference type="STRING" id="41427.A0A182IU48"/>
<feature type="domain" description="N-end aminoacyl transferase N-terminal" evidence="6">
    <location>
        <begin position="41"/>
        <end position="112"/>
    </location>
</feature>
<dbReference type="Pfam" id="PF04377">
    <property type="entry name" value="ATE_C"/>
    <property type="match status" value="1"/>
</dbReference>
<organism evidence="8">
    <name type="scientific">Anopheles atroparvus</name>
    <name type="common">European mosquito</name>
    <dbReference type="NCBI Taxonomy" id="41427"/>
    <lineage>
        <taxon>Eukaryota</taxon>
        <taxon>Metazoa</taxon>
        <taxon>Ecdysozoa</taxon>
        <taxon>Arthropoda</taxon>
        <taxon>Hexapoda</taxon>
        <taxon>Insecta</taxon>
        <taxon>Pterygota</taxon>
        <taxon>Neoptera</taxon>
        <taxon>Endopterygota</taxon>
        <taxon>Diptera</taxon>
        <taxon>Nematocera</taxon>
        <taxon>Culicoidea</taxon>
        <taxon>Culicidae</taxon>
        <taxon>Anophelinae</taxon>
        <taxon>Anopheles</taxon>
    </lineage>
</organism>